<dbReference type="OrthoDB" id="9776116at2"/>
<organism evidence="2 3">
    <name type="scientific">BD1-7 clade bacterium</name>
    <dbReference type="NCBI Taxonomy" id="2029982"/>
    <lineage>
        <taxon>Bacteria</taxon>
        <taxon>Pseudomonadati</taxon>
        <taxon>Pseudomonadota</taxon>
        <taxon>Gammaproteobacteria</taxon>
        <taxon>Cellvibrionales</taxon>
        <taxon>Spongiibacteraceae</taxon>
        <taxon>BD1-7 clade</taxon>
    </lineage>
</organism>
<dbReference type="InterPro" id="IPR002881">
    <property type="entry name" value="DUF58"/>
</dbReference>
<feature type="domain" description="DUF58" evidence="1">
    <location>
        <begin position="56"/>
        <end position="274"/>
    </location>
</feature>
<sequence>MSYQTRSTGAYTELEHLSSYQVAARHLPLIKNNRALAALNGPYKTLIRGRGMEFEDVRQYQPGDDIRTIDWRVSARTGKTHTKQFREEREKPVFIAVDQRSNMFFGSQVALKSVIAADLAAYLAWAAFHKGDRVGGLIFNDQKHTDIRPRRQRKTVLQLLHGLSEFNQALQGFQNNSSRPLADALLELKRIAKPGSQIFVISDFHDLNDSCSSIIHDLARHCEIIAIKTYDSLETQLPHQGMFRAGNGQRFFEFNSNDKNTRDQYQESWQAHSEAIRATLGKYQIPLIPVATDHDPLSLLHQYFGKPRFTQTDNLVSGGTA</sequence>
<dbReference type="SUPFAM" id="SSF53300">
    <property type="entry name" value="vWA-like"/>
    <property type="match status" value="1"/>
</dbReference>
<proteinExistence type="predicted"/>
<keyword evidence="3" id="KW-1185">Reference proteome</keyword>
<name>A0A5S9PT06_9GAMM</name>
<dbReference type="PANTHER" id="PTHR33608:SF12">
    <property type="entry name" value="DUF58 DOMAIN-CONTAINING PROTEIN"/>
    <property type="match status" value="1"/>
</dbReference>
<dbReference type="PANTHER" id="PTHR33608">
    <property type="entry name" value="BLL2464 PROTEIN"/>
    <property type="match status" value="1"/>
</dbReference>
<gene>
    <name evidence="2" type="ORF">OPDIPICF_01261</name>
</gene>
<dbReference type="AlphaFoldDB" id="A0A5S9PT06"/>
<evidence type="ECO:0000259" key="1">
    <source>
        <dbReference type="Pfam" id="PF01882"/>
    </source>
</evidence>
<reference evidence="2 3" key="1">
    <citation type="submission" date="2019-11" db="EMBL/GenBank/DDBJ databases">
        <authorList>
            <person name="Holert J."/>
        </authorList>
    </citation>
    <scope>NUCLEOTIDE SEQUENCE [LARGE SCALE GENOMIC DNA]</scope>
    <source>
        <strain evidence="2">SB11_3</strain>
    </source>
</reference>
<dbReference type="InterPro" id="IPR036465">
    <property type="entry name" value="vWFA_dom_sf"/>
</dbReference>
<dbReference type="Proteomes" id="UP000441399">
    <property type="component" value="Unassembled WGS sequence"/>
</dbReference>
<dbReference type="Pfam" id="PF01882">
    <property type="entry name" value="DUF58"/>
    <property type="match status" value="1"/>
</dbReference>
<protein>
    <recommendedName>
        <fullName evidence="1">DUF58 domain-containing protein</fullName>
    </recommendedName>
</protein>
<dbReference type="EMBL" id="CACSIO010000012">
    <property type="protein sequence ID" value="CAA0107827.1"/>
    <property type="molecule type" value="Genomic_DNA"/>
</dbReference>
<evidence type="ECO:0000313" key="2">
    <source>
        <dbReference type="EMBL" id="CAA0107827.1"/>
    </source>
</evidence>
<evidence type="ECO:0000313" key="3">
    <source>
        <dbReference type="Proteomes" id="UP000441399"/>
    </source>
</evidence>
<accession>A0A5S9PT06</accession>